<dbReference type="InterPro" id="IPR035959">
    <property type="entry name" value="RutC-like_sf"/>
</dbReference>
<dbReference type="Gene3D" id="3.40.50.620">
    <property type="entry name" value="HUPs"/>
    <property type="match status" value="1"/>
</dbReference>
<dbReference type="Pfam" id="PF01902">
    <property type="entry name" value="Diphthami_syn_2"/>
    <property type="match status" value="1"/>
</dbReference>
<evidence type="ECO:0000313" key="14">
    <source>
        <dbReference type="EMBL" id="KAK7603726.1"/>
    </source>
</evidence>
<evidence type="ECO:0000313" key="15">
    <source>
        <dbReference type="Proteomes" id="UP001367676"/>
    </source>
</evidence>
<proteinExistence type="inferred from homology"/>
<dbReference type="AlphaFoldDB" id="A0AAN9Y958"/>
<dbReference type="SUPFAM" id="SSF55298">
    <property type="entry name" value="YjgF-like"/>
    <property type="match status" value="2"/>
</dbReference>
<dbReference type="NCBIfam" id="TIGR00290">
    <property type="entry name" value="MJ0570_dom"/>
    <property type="match status" value="1"/>
</dbReference>
<comment type="pathway">
    <text evidence="1">Protein modification; peptidyl-diphthamide biosynthesis.</text>
</comment>
<dbReference type="InterPro" id="IPR002761">
    <property type="entry name" value="Diphthami_syn_dom"/>
</dbReference>
<dbReference type="GO" id="GO:0017178">
    <property type="term" value="F:diphthine-ammonia ligase activity"/>
    <property type="evidence" value="ECO:0007669"/>
    <property type="project" value="UniProtKB-EC"/>
</dbReference>
<evidence type="ECO:0000256" key="1">
    <source>
        <dbReference type="ARBA" id="ARBA00005156"/>
    </source>
</evidence>
<dbReference type="FunFam" id="3.40.50.620:FF:000069">
    <property type="entry name" value="diphthine--ammonia ligase"/>
    <property type="match status" value="1"/>
</dbReference>
<dbReference type="Gene3D" id="3.90.1490.10">
    <property type="entry name" value="putative n-type atp pyrophosphatase, domain 2"/>
    <property type="match status" value="1"/>
</dbReference>
<dbReference type="InterPro" id="IPR006175">
    <property type="entry name" value="YjgF/YER057c/UK114"/>
</dbReference>
<evidence type="ECO:0000256" key="10">
    <source>
        <dbReference type="ARBA" id="ARBA00031552"/>
    </source>
</evidence>
<evidence type="ECO:0000256" key="5">
    <source>
        <dbReference type="ARBA" id="ARBA00022598"/>
    </source>
</evidence>
<evidence type="ECO:0000256" key="4">
    <source>
        <dbReference type="ARBA" id="ARBA00018426"/>
    </source>
</evidence>
<dbReference type="SUPFAM" id="SSF52402">
    <property type="entry name" value="Adenine nucleotide alpha hydrolases-like"/>
    <property type="match status" value="1"/>
</dbReference>
<dbReference type="InterPro" id="IPR014729">
    <property type="entry name" value="Rossmann-like_a/b/a_fold"/>
</dbReference>
<name>A0AAN9Y958_9HEMI</name>
<evidence type="ECO:0000256" key="2">
    <source>
        <dbReference type="ARBA" id="ARBA00008496"/>
    </source>
</evidence>
<evidence type="ECO:0000256" key="11">
    <source>
        <dbReference type="ARBA" id="ARBA00032849"/>
    </source>
</evidence>
<evidence type="ECO:0000256" key="8">
    <source>
        <dbReference type="ARBA" id="ARBA00029814"/>
    </source>
</evidence>
<dbReference type="CDD" id="cd06156">
    <property type="entry name" value="eu_AANH_C_2"/>
    <property type="match status" value="1"/>
</dbReference>
<dbReference type="EC" id="6.3.1.14" evidence="3"/>
<keyword evidence="6" id="KW-0547">Nucleotide-binding</keyword>
<dbReference type="FunFam" id="3.30.1330.40:FF:000010">
    <property type="entry name" value="Diphthine--ammonia ligase"/>
    <property type="match status" value="1"/>
</dbReference>
<evidence type="ECO:0000256" key="3">
    <source>
        <dbReference type="ARBA" id="ARBA00012089"/>
    </source>
</evidence>
<evidence type="ECO:0000256" key="12">
    <source>
        <dbReference type="ARBA" id="ARBA00048108"/>
    </source>
</evidence>
<keyword evidence="7" id="KW-0067">ATP-binding</keyword>
<dbReference type="Proteomes" id="UP001367676">
    <property type="component" value="Unassembled WGS sequence"/>
</dbReference>
<dbReference type="InterPro" id="IPR030662">
    <property type="entry name" value="DPH6/MJ0570"/>
</dbReference>
<dbReference type="PANTHER" id="PTHR12196:SF2">
    <property type="entry name" value="DIPHTHINE--AMMONIA LIGASE"/>
    <property type="match status" value="1"/>
</dbReference>
<sequence length="713" mass="79547">MRVVALISGGKDSNYNLLQCVAAGHEIVALANLQPRSKDELDSFMYQTVGHQGIGLYAEAMGLPLFREETNGVAHHHHKWYTPTEGDEVEDLYRLLARVKNEMDIDGVSSGAVLSDYQRLRVENVCSRLGLVSLAYLWRRDQSELLQEMIDGGLEAVVIKVAALGLHPSKHLGMRLQEIQPHLLKMVNIVEVTRLQNQKYGLNVCGEGGEYETFTLDCPFFSKRIVVDDYETVIHADDAFAPVGYLNFKKLSLVDKSELSPYQGLSNLVSNVKGPLEYVSDLELPDEQLANIASEGETMRNEESDSSSCNSIVSSNTCSRCDTSVFKNSSPKICINNSGWLWMGSLIGNNPDPGLALSEALSKMRDLLSLKQYSVEDLVSITMFVRDMSQYSKLNSIYTSIIDKNNAPVRICLETNLPDESTVLIEALAHKSINSSPSNNERRTMHVQSISHWAPANIGPYSQAIKVGEIVYVAGQIALVPGTMQMVDGGICQECRLALRHVGRVISGIDQNSVLRDVVQAICYVTSHEFIRPARREWEKRSNNAIVDYVVVPALPRNAKVEWQVWAHRGNSRFQYEETGFRIDKRHKAFSRKRFNYENSVSAVVCYLILDNGASIEGDIALEMDEMENLQQEHIENFINYTLSKLNGGEPPAEDSACSLRIFYPVNQQVVSQYVHNVLSNSSATLPIAYSLVPVIQLHNVSTVLSICAVRHN</sequence>
<dbReference type="Pfam" id="PF01042">
    <property type="entry name" value="Ribonuc_L-PSP"/>
    <property type="match status" value="2"/>
</dbReference>
<feature type="domain" description="Diphthamide synthase" evidence="13">
    <location>
        <begin position="1"/>
        <end position="240"/>
    </location>
</feature>
<dbReference type="CDD" id="cd01994">
    <property type="entry name" value="AANH_PF0828-like"/>
    <property type="match status" value="1"/>
</dbReference>
<dbReference type="FunFam" id="3.90.1490.10:FF:000001">
    <property type="entry name" value="Diphthine--ammonia ligase"/>
    <property type="match status" value="1"/>
</dbReference>
<dbReference type="PANTHER" id="PTHR12196">
    <property type="entry name" value="DOMAIN OF UNKNOWN FUNCTION 71 DUF71 -CONTAINING PROTEIN"/>
    <property type="match status" value="1"/>
</dbReference>
<comment type="similarity">
    <text evidence="2">Belongs to the Diphthine--ammonia ligase family.</text>
</comment>
<dbReference type="EMBL" id="JBBCAQ010000006">
    <property type="protein sequence ID" value="KAK7603726.1"/>
    <property type="molecule type" value="Genomic_DNA"/>
</dbReference>
<evidence type="ECO:0000259" key="13">
    <source>
        <dbReference type="Pfam" id="PF01902"/>
    </source>
</evidence>
<comment type="catalytic activity">
    <reaction evidence="12">
        <text>diphthine-[translation elongation factor 2] + NH4(+) + ATP = diphthamide-[translation elongation factor 2] + AMP + diphosphate + H(+)</text>
        <dbReference type="Rhea" id="RHEA:19753"/>
        <dbReference type="Rhea" id="RHEA-COMP:10172"/>
        <dbReference type="Rhea" id="RHEA-COMP:10174"/>
        <dbReference type="ChEBI" id="CHEBI:15378"/>
        <dbReference type="ChEBI" id="CHEBI:16692"/>
        <dbReference type="ChEBI" id="CHEBI:28938"/>
        <dbReference type="ChEBI" id="CHEBI:30616"/>
        <dbReference type="ChEBI" id="CHEBI:33019"/>
        <dbReference type="ChEBI" id="CHEBI:82696"/>
        <dbReference type="ChEBI" id="CHEBI:456215"/>
        <dbReference type="EC" id="6.3.1.14"/>
    </reaction>
</comment>
<evidence type="ECO:0000256" key="9">
    <source>
        <dbReference type="ARBA" id="ARBA00031202"/>
    </source>
</evidence>
<keyword evidence="15" id="KW-1185">Reference proteome</keyword>
<comment type="caution">
    <text evidence="14">The sequence shown here is derived from an EMBL/GenBank/DDBJ whole genome shotgun (WGS) entry which is preliminary data.</text>
</comment>
<protein>
    <recommendedName>
        <fullName evidence="4">Diphthine--ammonia ligase</fullName>
        <ecNumber evidence="3">6.3.1.14</ecNumber>
    </recommendedName>
    <alternativeName>
        <fullName evidence="9">ATP-binding domain-containing protein 4</fullName>
    </alternativeName>
    <alternativeName>
        <fullName evidence="8">Diphthamide synthase</fullName>
    </alternativeName>
    <alternativeName>
        <fullName evidence="10">Diphthamide synthetase</fullName>
    </alternativeName>
    <alternativeName>
        <fullName evidence="11">Protein DPH6 homolog</fullName>
    </alternativeName>
</protein>
<organism evidence="14 15">
    <name type="scientific">Parthenolecanium corni</name>
    <dbReference type="NCBI Taxonomy" id="536013"/>
    <lineage>
        <taxon>Eukaryota</taxon>
        <taxon>Metazoa</taxon>
        <taxon>Ecdysozoa</taxon>
        <taxon>Arthropoda</taxon>
        <taxon>Hexapoda</taxon>
        <taxon>Insecta</taxon>
        <taxon>Pterygota</taxon>
        <taxon>Neoptera</taxon>
        <taxon>Paraneoptera</taxon>
        <taxon>Hemiptera</taxon>
        <taxon>Sternorrhyncha</taxon>
        <taxon>Coccoidea</taxon>
        <taxon>Coccidae</taxon>
        <taxon>Parthenolecanium</taxon>
    </lineage>
</organism>
<evidence type="ECO:0000256" key="6">
    <source>
        <dbReference type="ARBA" id="ARBA00022741"/>
    </source>
</evidence>
<reference evidence="14 15" key="1">
    <citation type="submission" date="2024-03" db="EMBL/GenBank/DDBJ databases">
        <title>Adaptation during the transition from Ophiocordyceps entomopathogen to insect associate is accompanied by gene loss and intensified selection.</title>
        <authorList>
            <person name="Ward C.M."/>
            <person name="Onetto C.A."/>
            <person name="Borneman A.R."/>
        </authorList>
    </citation>
    <scope>NUCLEOTIDE SEQUENCE [LARGE SCALE GENOMIC DNA]</scope>
    <source>
        <strain evidence="14">AWRI1</strain>
        <tissue evidence="14">Single Adult Female</tissue>
    </source>
</reference>
<accession>A0AAN9Y958</accession>
<gene>
    <name evidence="14" type="ORF">V9T40_003725</name>
</gene>
<evidence type="ECO:0000256" key="7">
    <source>
        <dbReference type="ARBA" id="ARBA00022840"/>
    </source>
</evidence>
<dbReference type="Gene3D" id="3.30.1330.40">
    <property type="entry name" value="RutC-like"/>
    <property type="match status" value="2"/>
</dbReference>
<dbReference type="GO" id="GO:0005524">
    <property type="term" value="F:ATP binding"/>
    <property type="evidence" value="ECO:0007669"/>
    <property type="project" value="UniProtKB-KW"/>
</dbReference>
<dbReference type="GO" id="GO:0017183">
    <property type="term" value="P:protein histidyl modification to diphthamide"/>
    <property type="evidence" value="ECO:0007669"/>
    <property type="project" value="TreeGrafter"/>
</dbReference>
<keyword evidence="5" id="KW-0436">Ligase</keyword>